<keyword evidence="2" id="KW-0408">Iron</keyword>
<dbReference type="eggNOG" id="COG0243">
    <property type="taxonomic scope" value="Bacteria"/>
</dbReference>
<keyword evidence="6" id="KW-1185">Reference proteome</keyword>
<organism evidence="5 6">
    <name type="scientific">Nitrococcus mobilis Nb-231</name>
    <dbReference type="NCBI Taxonomy" id="314278"/>
    <lineage>
        <taxon>Bacteria</taxon>
        <taxon>Pseudomonadati</taxon>
        <taxon>Pseudomonadota</taxon>
        <taxon>Gammaproteobacteria</taxon>
        <taxon>Chromatiales</taxon>
        <taxon>Ectothiorhodospiraceae</taxon>
        <taxon>Nitrococcus</taxon>
    </lineage>
</organism>
<dbReference type="InterPro" id="IPR010046">
    <property type="entry name" value="Mopterin_OxRdtse_a_bac"/>
</dbReference>
<dbReference type="SUPFAM" id="SSF53706">
    <property type="entry name" value="Formate dehydrogenase/DMSO reductase, domains 1-3"/>
    <property type="match status" value="1"/>
</dbReference>
<dbReference type="InterPro" id="IPR006656">
    <property type="entry name" value="Mopterin_OxRdtase"/>
</dbReference>
<dbReference type="HOGENOM" id="CLU_000422_16_1_6"/>
<protein>
    <submittedName>
        <fullName evidence="5">Probable formate dehydrogenase</fullName>
    </submittedName>
</protein>
<dbReference type="GO" id="GO:0030151">
    <property type="term" value="F:molybdenum ion binding"/>
    <property type="evidence" value="ECO:0007669"/>
    <property type="project" value="InterPro"/>
</dbReference>
<evidence type="ECO:0000313" key="6">
    <source>
        <dbReference type="Proteomes" id="UP000003374"/>
    </source>
</evidence>
<dbReference type="Gene3D" id="3.40.228.10">
    <property type="entry name" value="Dimethylsulfoxide Reductase, domain 2"/>
    <property type="match status" value="1"/>
</dbReference>
<dbReference type="GO" id="GO:0016020">
    <property type="term" value="C:membrane"/>
    <property type="evidence" value="ECO:0007669"/>
    <property type="project" value="TreeGrafter"/>
</dbReference>
<proteinExistence type="predicted"/>
<dbReference type="Pfam" id="PF00384">
    <property type="entry name" value="Molybdopterin"/>
    <property type="match status" value="1"/>
</dbReference>
<dbReference type="Proteomes" id="UP000003374">
    <property type="component" value="Unassembled WGS sequence"/>
</dbReference>
<keyword evidence="1" id="KW-0479">Metal-binding</keyword>
<evidence type="ECO:0000256" key="2">
    <source>
        <dbReference type="ARBA" id="ARBA00023004"/>
    </source>
</evidence>
<dbReference type="PANTHER" id="PTHR43105:SF4">
    <property type="entry name" value="PROTEIN YDEP"/>
    <property type="match status" value="1"/>
</dbReference>
<sequence>MNKLTAVMRLAREALRLPHPIDPVRAPRRRWMPSLWASKVPLRHRENFAEIFRALNENRDNLDYAWRILNHGVCDGCSLGTTGLRDWTMENIHLCNVRLRLLRLNTMPPLDAAQLADAGALQRWRARDLRALGRLPHPMIRRRGEPGFRRISWEAALSLIAERIRASHPERLYFYMTSRGEPNENYYAFQKAARAIGTNNVDNAARICHSPSTFGLKATLGVGATTCSYRDLIGTDLVVFVGSNVANNQPMIMKYLYYARKAGTQVAVINPYREPALEHNWVPSDLESALFGTRMADRFFQISAGGDIAFLNGALKAMIEQDWVDHRFIAEHTRGFDELRALVETMSWDALARVSGVPREQMQAFAEMLSRAARAVFVWGMGITQHARGEENVYALVNLALAKGYVGREGCGLMPIRGHSGVQGGAEMGAYATAFPGGRAVDAQSARQMAELWGFAVPEQPGLTTAEMIGSALAGEIDVLCSVGGSFNEVLPDPKQVKAALANIPLRVHFDIVLASQMLIEPKEVTLLLPAATRYEMPGGVTETTTERRIIFSPEIPGPRIGEARPEWEVYLELARRVRPELADRLQCSGTPALREEISRVVPLYRGIEALTRQGDQVQYGGRHLCAGWKFPTPDGKAHFITVPLGYEAPLDGRFHVVNRRGKQFNSILHEESDPINAKPRDAILVSQPDLERLRLCEGDEVVLENEHGALCGRLFAAPVSEGTLEVYWPEANVLVNPQNRSALARIPAYRDVTATLRRCEREHDSALKSSAMRL</sequence>
<reference evidence="5 6" key="1">
    <citation type="submission" date="2006-02" db="EMBL/GenBank/DDBJ databases">
        <authorList>
            <person name="Waterbury J."/>
            <person name="Ferriera S."/>
            <person name="Johnson J."/>
            <person name="Kravitz S."/>
            <person name="Halpern A."/>
            <person name="Remington K."/>
            <person name="Beeson K."/>
            <person name="Tran B."/>
            <person name="Rogers Y.-H."/>
            <person name="Friedman R."/>
            <person name="Venter J.C."/>
        </authorList>
    </citation>
    <scope>NUCLEOTIDE SEQUENCE [LARGE SCALE GENOMIC DNA]</scope>
    <source>
        <strain evidence="5 6">Nb-231</strain>
    </source>
</reference>
<dbReference type="InterPro" id="IPR050123">
    <property type="entry name" value="Prok_molybdopt-oxidoreductase"/>
</dbReference>
<gene>
    <name evidence="5" type="ORF">NB231_01698</name>
</gene>
<evidence type="ECO:0000256" key="3">
    <source>
        <dbReference type="ARBA" id="ARBA00023014"/>
    </source>
</evidence>
<keyword evidence="3" id="KW-0411">Iron-sulfur</keyword>
<dbReference type="STRING" id="314278.NB231_01698"/>
<evidence type="ECO:0000313" key="5">
    <source>
        <dbReference type="EMBL" id="EAR20524.1"/>
    </source>
</evidence>
<dbReference type="NCBIfam" id="TIGR01701">
    <property type="entry name" value="Fdhalpha-like"/>
    <property type="match status" value="1"/>
</dbReference>
<dbReference type="EMBL" id="AAOF01000020">
    <property type="protein sequence ID" value="EAR20524.1"/>
    <property type="molecule type" value="Genomic_DNA"/>
</dbReference>
<dbReference type="GO" id="GO:0008863">
    <property type="term" value="F:formate dehydrogenase (NAD+) activity"/>
    <property type="evidence" value="ECO:0007669"/>
    <property type="project" value="InterPro"/>
</dbReference>
<dbReference type="PANTHER" id="PTHR43105">
    <property type="entry name" value="RESPIRATORY NITRATE REDUCTASE"/>
    <property type="match status" value="1"/>
</dbReference>
<evidence type="ECO:0000259" key="4">
    <source>
        <dbReference type="Pfam" id="PF00384"/>
    </source>
</evidence>
<dbReference type="SUPFAM" id="SSF50692">
    <property type="entry name" value="ADC-like"/>
    <property type="match status" value="1"/>
</dbReference>
<dbReference type="RefSeq" id="WP_004999227.1">
    <property type="nucleotide sequence ID" value="NZ_CH672427.1"/>
</dbReference>
<dbReference type="AlphaFoldDB" id="A4BUS0"/>
<dbReference type="Gene3D" id="3.40.50.740">
    <property type="match status" value="1"/>
</dbReference>
<comment type="caution">
    <text evidence="5">The sequence shown here is derived from an EMBL/GenBank/DDBJ whole genome shotgun (WGS) entry which is preliminary data.</text>
</comment>
<name>A4BUS0_9GAMM</name>
<dbReference type="PIRSF" id="PIRSF000144">
    <property type="entry name" value="CbbBc"/>
    <property type="match status" value="1"/>
</dbReference>
<dbReference type="InterPro" id="IPR009010">
    <property type="entry name" value="Asp_de-COase-like_dom_sf"/>
</dbReference>
<feature type="domain" description="Molybdopterin oxidoreductase" evidence="4">
    <location>
        <begin position="134"/>
        <end position="576"/>
    </location>
</feature>
<dbReference type="GO" id="GO:0051539">
    <property type="term" value="F:4 iron, 4 sulfur cluster binding"/>
    <property type="evidence" value="ECO:0007669"/>
    <property type="project" value="InterPro"/>
</dbReference>
<evidence type="ECO:0000256" key="1">
    <source>
        <dbReference type="ARBA" id="ARBA00022723"/>
    </source>
</evidence>
<accession>A4BUS0</accession>